<evidence type="ECO:0000256" key="4">
    <source>
        <dbReference type="ARBA" id="ARBA00022889"/>
    </source>
</evidence>
<feature type="transmembrane region" description="Helical" evidence="8">
    <location>
        <begin position="133"/>
        <end position="155"/>
    </location>
</feature>
<feature type="compositionally biased region" description="Polar residues" evidence="7">
    <location>
        <begin position="13"/>
        <end position="22"/>
    </location>
</feature>
<dbReference type="PANTHER" id="PTHR12316">
    <property type="entry name" value="NINJURIN-RELATED"/>
    <property type="match status" value="1"/>
</dbReference>
<proteinExistence type="inferred from homology"/>
<gene>
    <name evidence="9" type="ORF">OUZ56_019619</name>
</gene>
<evidence type="ECO:0000256" key="5">
    <source>
        <dbReference type="ARBA" id="ARBA00022989"/>
    </source>
</evidence>
<feature type="transmembrane region" description="Helical" evidence="8">
    <location>
        <begin position="193"/>
        <end position="213"/>
    </location>
</feature>
<feature type="compositionally biased region" description="Acidic residues" evidence="7">
    <location>
        <begin position="24"/>
        <end position="34"/>
    </location>
</feature>
<name>A0ABQ9ZC33_9CRUS</name>
<keyword evidence="10" id="KW-1185">Reference proteome</keyword>
<accession>A0ABQ9ZC33</accession>
<evidence type="ECO:0000256" key="7">
    <source>
        <dbReference type="SAM" id="MobiDB-lite"/>
    </source>
</evidence>
<protein>
    <recommendedName>
        <fullName evidence="11">Ninjurin-1</fullName>
    </recommendedName>
</protein>
<evidence type="ECO:0000313" key="10">
    <source>
        <dbReference type="Proteomes" id="UP001234178"/>
    </source>
</evidence>
<comment type="caution">
    <text evidence="9">The sequence shown here is derived from an EMBL/GenBank/DDBJ whole genome shotgun (WGS) entry which is preliminary data.</text>
</comment>
<evidence type="ECO:0000256" key="6">
    <source>
        <dbReference type="ARBA" id="ARBA00023136"/>
    </source>
</evidence>
<keyword evidence="3 8" id="KW-0812">Transmembrane</keyword>
<dbReference type="EMBL" id="JAOYFB010000003">
    <property type="protein sequence ID" value="KAK4010476.1"/>
    <property type="molecule type" value="Genomic_DNA"/>
</dbReference>
<dbReference type="Proteomes" id="UP001234178">
    <property type="component" value="Unassembled WGS sequence"/>
</dbReference>
<reference evidence="9 10" key="1">
    <citation type="journal article" date="2023" name="Nucleic Acids Res.">
        <title>The hologenome of Daphnia magna reveals possible DNA methylation and microbiome-mediated evolution of the host genome.</title>
        <authorList>
            <person name="Chaturvedi A."/>
            <person name="Li X."/>
            <person name="Dhandapani V."/>
            <person name="Marshall H."/>
            <person name="Kissane S."/>
            <person name="Cuenca-Cambronero M."/>
            <person name="Asole G."/>
            <person name="Calvet F."/>
            <person name="Ruiz-Romero M."/>
            <person name="Marangio P."/>
            <person name="Guigo R."/>
            <person name="Rago D."/>
            <person name="Mirbahai L."/>
            <person name="Eastwood N."/>
            <person name="Colbourne J.K."/>
            <person name="Zhou J."/>
            <person name="Mallon E."/>
            <person name="Orsini L."/>
        </authorList>
    </citation>
    <scope>NUCLEOTIDE SEQUENCE [LARGE SCALE GENOMIC DNA]</scope>
    <source>
        <strain evidence="9">LRV0_1</strain>
    </source>
</reference>
<evidence type="ECO:0000256" key="8">
    <source>
        <dbReference type="SAM" id="Phobius"/>
    </source>
</evidence>
<evidence type="ECO:0008006" key="11">
    <source>
        <dbReference type="Google" id="ProtNLM"/>
    </source>
</evidence>
<evidence type="ECO:0000256" key="3">
    <source>
        <dbReference type="ARBA" id="ARBA00022692"/>
    </source>
</evidence>
<evidence type="ECO:0000256" key="1">
    <source>
        <dbReference type="ARBA" id="ARBA00004141"/>
    </source>
</evidence>
<feature type="region of interest" description="Disordered" evidence="7">
    <location>
        <begin position="1"/>
        <end position="40"/>
    </location>
</feature>
<organism evidence="9 10">
    <name type="scientific">Daphnia magna</name>
    <dbReference type="NCBI Taxonomy" id="35525"/>
    <lineage>
        <taxon>Eukaryota</taxon>
        <taxon>Metazoa</taxon>
        <taxon>Ecdysozoa</taxon>
        <taxon>Arthropoda</taxon>
        <taxon>Crustacea</taxon>
        <taxon>Branchiopoda</taxon>
        <taxon>Diplostraca</taxon>
        <taxon>Cladocera</taxon>
        <taxon>Anomopoda</taxon>
        <taxon>Daphniidae</taxon>
        <taxon>Daphnia</taxon>
    </lineage>
</organism>
<sequence length="228" mass="25161">MADSINEDIQESAVVQQATGNVDDSLEQDPQIEETQDRSHVVQKSKWTDWFRNLFSFSRRRNVEQEASSDTTDSPNAARNLAGQHSDYSILSGVFNNKKTLANGLVDFAFLTANANQLYNAISSTYTEGPERIISIILISISMILQLATGILLIIGSYIQSKSMPVIDEEQSDSGPANVSAQRRLHWLNKIDHLTLGLVFFIAIINVFIAVFATPRSSLPSSNNNPAS</sequence>
<comment type="similarity">
    <text evidence="2">Belongs to the ninjurin family.</text>
</comment>
<evidence type="ECO:0000313" key="9">
    <source>
        <dbReference type="EMBL" id="KAK4010476.1"/>
    </source>
</evidence>
<keyword evidence="5 8" id="KW-1133">Transmembrane helix</keyword>
<dbReference type="Pfam" id="PF04923">
    <property type="entry name" value="Ninjurin"/>
    <property type="match status" value="1"/>
</dbReference>
<dbReference type="PANTHER" id="PTHR12316:SF17">
    <property type="entry name" value="NINJURIN C, ISOFORM D"/>
    <property type="match status" value="1"/>
</dbReference>
<keyword evidence="6 8" id="KW-0472">Membrane</keyword>
<feature type="compositionally biased region" description="Acidic residues" evidence="7">
    <location>
        <begin position="1"/>
        <end position="10"/>
    </location>
</feature>
<keyword evidence="4" id="KW-0130">Cell adhesion</keyword>
<comment type="subcellular location">
    <subcellularLocation>
        <location evidence="1">Membrane</location>
        <topology evidence="1">Multi-pass membrane protein</topology>
    </subcellularLocation>
</comment>
<dbReference type="InterPro" id="IPR007007">
    <property type="entry name" value="Ninjurin"/>
</dbReference>
<evidence type="ECO:0000256" key="2">
    <source>
        <dbReference type="ARBA" id="ARBA00008141"/>
    </source>
</evidence>